<keyword evidence="1" id="KW-0418">Kinase</keyword>
<accession>A0A5A7QBS0</accession>
<dbReference type="PANTHER" id="PTHR47383:SF8">
    <property type="entry name" value="OS01G0768300 PROTEIN"/>
    <property type="match status" value="1"/>
</dbReference>
<keyword evidence="1" id="KW-0808">Transferase</keyword>
<dbReference type="GO" id="GO:0016301">
    <property type="term" value="F:kinase activity"/>
    <property type="evidence" value="ECO:0007669"/>
    <property type="project" value="UniProtKB-KW"/>
</dbReference>
<dbReference type="Proteomes" id="UP000325081">
    <property type="component" value="Unassembled WGS sequence"/>
</dbReference>
<dbReference type="PANTHER" id="PTHR47383">
    <property type="entry name" value="OS03G0659800 PROTEIN"/>
    <property type="match status" value="1"/>
</dbReference>
<dbReference type="InterPro" id="IPR058936">
    <property type="entry name" value="At4g15545-like"/>
</dbReference>
<sequence length="123" mass="14567">MTVRKTAVAGGGRRTAKSAESFISRAIQLNIKELNAQRQSREVRMSRNFYLWYSQETLRKAEEIFGMDNKDLYISFQELTRCTPHYLTFKHGYETLRKAEEIFGMDNKELYISFQELLNRSMH</sequence>
<name>A0A5A7QBS0_STRAF</name>
<proteinExistence type="predicted"/>
<keyword evidence="2" id="KW-1185">Reference proteome</keyword>
<dbReference type="AlphaFoldDB" id="A0A5A7QBS0"/>
<reference evidence="2" key="1">
    <citation type="journal article" date="2019" name="Curr. Biol.">
        <title>Genome Sequence of Striga asiatica Provides Insight into the Evolution of Plant Parasitism.</title>
        <authorList>
            <person name="Yoshida S."/>
            <person name="Kim S."/>
            <person name="Wafula E.K."/>
            <person name="Tanskanen J."/>
            <person name="Kim Y.M."/>
            <person name="Honaas L."/>
            <person name="Yang Z."/>
            <person name="Spallek T."/>
            <person name="Conn C.E."/>
            <person name="Ichihashi Y."/>
            <person name="Cheong K."/>
            <person name="Cui S."/>
            <person name="Der J.P."/>
            <person name="Gundlach H."/>
            <person name="Jiao Y."/>
            <person name="Hori C."/>
            <person name="Ishida J.K."/>
            <person name="Kasahara H."/>
            <person name="Kiba T."/>
            <person name="Kim M.S."/>
            <person name="Koo N."/>
            <person name="Laohavisit A."/>
            <person name="Lee Y.H."/>
            <person name="Lumba S."/>
            <person name="McCourt P."/>
            <person name="Mortimer J.C."/>
            <person name="Mutuku J.M."/>
            <person name="Nomura T."/>
            <person name="Sasaki-Sekimoto Y."/>
            <person name="Seto Y."/>
            <person name="Wang Y."/>
            <person name="Wakatake T."/>
            <person name="Sakakibara H."/>
            <person name="Demura T."/>
            <person name="Yamaguchi S."/>
            <person name="Yoneyama K."/>
            <person name="Manabe R.I."/>
            <person name="Nelson D.C."/>
            <person name="Schulman A.H."/>
            <person name="Timko M.P."/>
            <person name="dePamphilis C.W."/>
            <person name="Choi D."/>
            <person name="Shirasu K."/>
        </authorList>
    </citation>
    <scope>NUCLEOTIDE SEQUENCE [LARGE SCALE GENOMIC DNA]</scope>
    <source>
        <strain evidence="2">cv. UVA1</strain>
    </source>
</reference>
<dbReference type="EMBL" id="BKCP01006427">
    <property type="protein sequence ID" value="GER42715.1"/>
    <property type="molecule type" value="Genomic_DNA"/>
</dbReference>
<gene>
    <name evidence="1" type="ORF">STAS_19528</name>
</gene>
<comment type="caution">
    <text evidence="1">The sequence shown here is derived from an EMBL/GenBank/DDBJ whole genome shotgun (WGS) entry which is preliminary data.</text>
</comment>
<evidence type="ECO:0000313" key="1">
    <source>
        <dbReference type="EMBL" id="GER42715.1"/>
    </source>
</evidence>
<protein>
    <submittedName>
        <fullName evidence="1">Protein kinase superfamily protein</fullName>
    </submittedName>
</protein>
<organism evidence="1 2">
    <name type="scientific">Striga asiatica</name>
    <name type="common">Asiatic witchweed</name>
    <name type="synonym">Buchnera asiatica</name>
    <dbReference type="NCBI Taxonomy" id="4170"/>
    <lineage>
        <taxon>Eukaryota</taxon>
        <taxon>Viridiplantae</taxon>
        <taxon>Streptophyta</taxon>
        <taxon>Embryophyta</taxon>
        <taxon>Tracheophyta</taxon>
        <taxon>Spermatophyta</taxon>
        <taxon>Magnoliopsida</taxon>
        <taxon>eudicotyledons</taxon>
        <taxon>Gunneridae</taxon>
        <taxon>Pentapetalae</taxon>
        <taxon>asterids</taxon>
        <taxon>lamiids</taxon>
        <taxon>Lamiales</taxon>
        <taxon>Orobanchaceae</taxon>
        <taxon>Buchnereae</taxon>
        <taxon>Striga</taxon>
    </lineage>
</organism>
<evidence type="ECO:0000313" key="2">
    <source>
        <dbReference type="Proteomes" id="UP000325081"/>
    </source>
</evidence>
<dbReference type="OrthoDB" id="5599468at2759"/>